<reference evidence="3 4" key="1">
    <citation type="journal article" date="2019" name="Nat. Med.">
        <title>A library of human gut bacterial isolates paired with longitudinal multiomics data enables mechanistic microbiome research.</title>
        <authorList>
            <person name="Poyet M."/>
            <person name="Groussin M."/>
            <person name="Gibbons S.M."/>
            <person name="Avila-Pacheco J."/>
            <person name="Jiang X."/>
            <person name="Kearney S.M."/>
            <person name="Perrotta A.R."/>
            <person name="Berdy B."/>
            <person name="Zhao S."/>
            <person name="Lieberman T.D."/>
            <person name="Swanson P.K."/>
            <person name="Smith M."/>
            <person name="Roesemann S."/>
            <person name="Alexander J.E."/>
            <person name="Rich S.A."/>
            <person name="Livny J."/>
            <person name="Vlamakis H."/>
            <person name="Clish C."/>
            <person name="Bullock K."/>
            <person name="Deik A."/>
            <person name="Scott J."/>
            <person name="Pierce K.A."/>
            <person name="Xavier R.J."/>
            <person name="Alm E.J."/>
        </authorList>
    </citation>
    <scope>NUCLEOTIDE SEQUENCE [LARGE SCALE GENOMIC DNA]</scope>
    <source>
        <strain evidence="3 4">BIOML-A204</strain>
    </source>
</reference>
<dbReference type="EMBL" id="VVUY01000005">
    <property type="protein sequence ID" value="KAA2561705.1"/>
    <property type="molecule type" value="Genomic_DNA"/>
</dbReference>
<feature type="chain" id="PRO_5040285957" evidence="1">
    <location>
        <begin position="19"/>
        <end position="287"/>
    </location>
</feature>
<organism evidence="3 4">
    <name type="scientific">Alistipes onderdonkii</name>
    <dbReference type="NCBI Taxonomy" id="328813"/>
    <lineage>
        <taxon>Bacteria</taxon>
        <taxon>Pseudomonadati</taxon>
        <taxon>Bacteroidota</taxon>
        <taxon>Bacteroidia</taxon>
        <taxon>Bacteroidales</taxon>
        <taxon>Rikenellaceae</taxon>
        <taxon>Alistipes</taxon>
    </lineage>
</organism>
<protein>
    <submittedName>
        <fullName evidence="3">Endonuclease/exonuclease/phosphatase family protein</fullName>
    </submittedName>
</protein>
<name>A0A9P3ZK62_9BACT</name>
<feature type="domain" description="Endonuclease/exonuclease/phosphatase" evidence="2">
    <location>
        <begin position="27"/>
        <end position="278"/>
    </location>
</feature>
<gene>
    <name evidence="3" type="ORF">F2S36_07035</name>
</gene>
<sequence length="287" mass="32185">MRKLFLLFALIAAAGASAQKRSFVRVLTYNVCEGLKMDTTALKERFVAWMRELDPDMAALQEMNGFTQARLEKLAADYGHSYAVLLKDTGYPVALTSKYPIVAKRVTDNMHHGFLIASTGGYNIVVAHLSPFNWCKRQQEVATILAWIEAFGECRRWIVLGDLNSYSPLDREGYADGRLQALNRRGDDPRVGGKRQNLVDGELDFTTQQALLDAGFCDAFKLFHSEYVASYPSPARAAGNPDPVTCRLDYVYLSRDLRAHALDGRILREGDAAMLSDHLPLYIDLKR</sequence>
<dbReference type="AlphaFoldDB" id="A0A9P3ZK62"/>
<dbReference type="GO" id="GO:0004519">
    <property type="term" value="F:endonuclease activity"/>
    <property type="evidence" value="ECO:0007669"/>
    <property type="project" value="UniProtKB-KW"/>
</dbReference>
<dbReference type="InterPro" id="IPR005135">
    <property type="entry name" value="Endo/exonuclease/phosphatase"/>
</dbReference>
<evidence type="ECO:0000313" key="3">
    <source>
        <dbReference type="EMBL" id="KAA2561705.1"/>
    </source>
</evidence>
<keyword evidence="1" id="KW-0732">Signal</keyword>
<dbReference type="Proteomes" id="UP000323119">
    <property type="component" value="Unassembled WGS sequence"/>
</dbReference>
<comment type="caution">
    <text evidence="3">The sequence shown here is derived from an EMBL/GenBank/DDBJ whole genome shotgun (WGS) entry which is preliminary data.</text>
</comment>
<keyword evidence="3" id="KW-0378">Hydrolase</keyword>
<keyword evidence="3" id="KW-0255">Endonuclease</keyword>
<dbReference type="SUPFAM" id="SSF56219">
    <property type="entry name" value="DNase I-like"/>
    <property type="match status" value="1"/>
</dbReference>
<dbReference type="InterPro" id="IPR036691">
    <property type="entry name" value="Endo/exonu/phosph_ase_sf"/>
</dbReference>
<proteinExistence type="predicted"/>
<feature type="signal peptide" evidence="1">
    <location>
        <begin position="1"/>
        <end position="18"/>
    </location>
</feature>
<evidence type="ECO:0000259" key="2">
    <source>
        <dbReference type="Pfam" id="PF03372"/>
    </source>
</evidence>
<accession>A0A9P3ZK62</accession>
<dbReference type="RefSeq" id="WP_055202689.1">
    <property type="nucleotide sequence ID" value="NZ_JADMQE010000003.1"/>
</dbReference>
<dbReference type="Gene3D" id="3.60.10.10">
    <property type="entry name" value="Endonuclease/exonuclease/phosphatase"/>
    <property type="match status" value="1"/>
</dbReference>
<evidence type="ECO:0000313" key="4">
    <source>
        <dbReference type="Proteomes" id="UP000323119"/>
    </source>
</evidence>
<dbReference type="Pfam" id="PF03372">
    <property type="entry name" value="Exo_endo_phos"/>
    <property type="match status" value="1"/>
</dbReference>
<keyword evidence="3" id="KW-0540">Nuclease</keyword>
<evidence type="ECO:0000256" key="1">
    <source>
        <dbReference type="SAM" id="SignalP"/>
    </source>
</evidence>